<feature type="transmembrane region" description="Helical" evidence="2">
    <location>
        <begin position="334"/>
        <end position="350"/>
    </location>
</feature>
<dbReference type="AlphaFoldDB" id="A0A6J7F8P1"/>
<dbReference type="GO" id="GO:0016787">
    <property type="term" value="F:hydrolase activity"/>
    <property type="evidence" value="ECO:0007669"/>
    <property type="project" value="UniProtKB-KW"/>
</dbReference>
<reference evidence="3" key="1">
    <citation type="submission" date="2020-05" db="EMBL/GenBank/DDBJ databases">
        <authorList>
            <person name="Chiriac C."/>
            <person name="Salcher M."/>
            <person name="Ghai R."/>
            <person name="Kavagutti S V."/>
        </authorList>
    </citation>
    <scope>NUCLEOTIDE SEQUENCE</scope>
</reference>
<dbReference type="InterPro" id="IPR042003">
    <property type="entry name" value="Sortase_E"/>
</dbReference>
<sequence>MWLSAIIGLFVAYQLFGTGWYETRAQETLAATFSEHVAAGTGGGAVPDATTTTVPSASTTVPVSAPATVPVTTMSPATEQAIRLVRDALPGDVIARIVAPEIGLDKYVVEGVGVDQLRAGPGRYQGSSVLGARGNASVAGHRSTYGAPFGRLDELLPGDTITVMTPVGDATYQVIDPLEAFASSLDSLHSIDAGHAVVGPDDGFVLGDFGDDRLTLTACHPRYSARERIVVVARLVGLPLALLEPAVTPPDPTSTDPAVTGGGDVTPVTDAMGNTQSTVRPATPNVKEMAVPNLRQGLDGLPEELAPTIVLALLMLVTIAGITVTAASMGSLRAGLFGVLPFCFVLWNLFEHVGRLLPAY</sequence>
<feature type="transmembrane region" description="Helical" evidence="2">
    <location>
        <begin position="305"/>
        <end position="327"/>
    </location>
</feature>
<name>A0A6J7F8P1_9ZZZZ</name>
<dbReference type="Pfam" id="PF04203">
    <property type="entry name" value="Sortase"/>
    <property type="match status" value="1"/>
</dbReference>
<keyword evidence="2" id="KW-0472">Membrane</keyword>
<dbReference type="InterPro" id="IPR023365">
    <property type="entry name" value="Sortase_dom-sf"/>
</dbReference>
<accession>A0A6J7F8P1</accession>
<protein>
    <submittedName>
        <fullName evidence="3">Unannotated protein</fullName>
    </submittedName>
</protein>
<dbReference type="SUPFAM" id="SSF63817">
    <property type="entry name" value="Sortase"/>
    <property type="match status" value="1"/>
</dbReference>
<dbReference type="EMBL" id="CAFBLP010000084">
    <property type="protein sequence ID" value="CAB4887783.1"/>
    <property type="molecule type" value="Genomic_DNA"/>
</dbReference>
<evidence type="ECO:0000256" key="2">
    <source>
        <dbReference type="SAM" id="Phobius"/>
    </source>
</evidence>
<evidence type="ECO:0000256" key="1">
    <source>
        <dbReference type="ARBA" id="ARBA00022801"/>
    </source>
</evidence>
<dbReference type="CDD" id="cd05830">
    <property type="entry name" value="Sortase_E"/>
    <property type="match status" value="1"/>
</dbReference>
<keyword evidence="1" id="KW-0378">Hydrolase</keyword>
<proteinExistence type="predicted"/>
<keyword evidence="2" id="KW-0812">Transmembrane</keyword>
<keyword evidence="2" id="KW-1133">Transmembrane helix</keyword>
<dbReference type="Gene3D" id="2.40.260.10">
    <property type="entry name" value="Sortase"/>
    <property type="match status" value="1"/>
</dbReference>
<evidence type="ECO:0000313" key="3">
    <source>
        <dbReference type="EMBL" id="CAB4887783.1"/>
    </source>
</evidence>
<organism evidence="3">
    <name type="scientific">freshwater metagenome</name>
    <dbReference type="NCBI Taxonomy" id="449393"/>
    <lineage>
        <taxon>unclassified sequences</taxon>
        <taxon>metagenomes</taxon>
        <taxon>ecological metagenomes</taxon>
    </lineage>
</organism>
<gene>
    <name evidence="3" type="ORF">UFOPK3376_02528</name>
</gene>
<dbReference type="InterPro" id="IPR005754">
    <property type="entry name" value="Sortase"/>
</dbReference>